<name>V4BYB1_LOTGI</name>
<dbReference type="Proteomes" id="UP000030746">
    <property type="component" value="Unassembled WGS sequence"/>
</dbReference>
<gene>
    <name evidence="2" type="ORF">LOTGIDRAFT_175493</name>
</gene>
<accession>V4BYB1</accession>
<evidence type="ECO:0000256" key="1">
    <source>
        <dbReference type="SAM" id="MobiDB-lite"/>
    </source>
</evidence>
<dbReference type="AlphaFoldDB" id="V4BYB1"/>
<dbReference type="KEGG" id="lgi:LOTGIDRAFT_175493"/>
<evidence type="ECO:0000313" key="2">
    <source>
        <dbReference type="EMBL" id="ESO94114.1"/>
    </source>
</evidence>
<sequence length="104" mass="12117">MRRRLFEINGKKVGYYQNERDVFNEEDEEGLEEDEVIKPLTNGVENPEYFDTPRQNGLSGSVYKPNPKPRKIDYYNDLNQVSPVEKKQLILRVNSNEGGHETSI</sequence>
<protein>
    <submittedName>
        <fullName evidence="2">Uncharacterized protein</fullName>
    </submittedName>
</protein>
<dbReference type="RefSeq" id="XP_009055201.1">
    <property type="nucleotide sequence ID" value="XM_009056953.1"/>
</dbReference>
<evidence type="ECO:0000313" key="3">
    <source>
        <dbReference type="Proteomes" id="UP000030746"/>
    </source>
</evidence>
<dbReference type="EMBL" id="KB201853">
    <property type="protein sequence ID" value="ESO94114.1"/>
    <property type="molecule type" value="Genomic_DNA"/>
</dbReference>
<reference evidence="2 3" key="1">
    <citation type="journal article" date="2013" name="Nature">
        <title>Insights into bilaterian evolution from three spiralian genomes.</title>
        <authorList>
            <person name="Simakov O."/>
            <person name="Marletaz F."/>
            <person name="Cho S.J."/>
            <person name="Edsinger-Gonzales E."/>
            <person name="Havlak P."/>
            <person name="Hellsten U."/>
            <person name="Kuo D.H."/>
            <person name="Larsson T."/>
            <person name="Lv J."/>
            <person name="Arendt D."/>
            <person name="Savage R."/>
            <person name="Osoegawa K."/>
            <person name="de Jong P."/>
            <person name="Grimwood J."/>
            <person name="Chapman J.A."/>
            <person name="Shapiro H."/>
            <person name="Aerts A."/>
            <person name="Otillar R.P."/>
            <person name="Terry A.Y."/>
            <person name="Boore J.L."/>
            <person name="Grigoriev I.V."/>
            <person name="Lindberg D.R."/>
            <person name="Seaver E.C."/>
            <person name="Weisblat D.A."/>
            <person name="Putnam N.H."/>
            <person name="Rokhsar D.S."/>
        </authorList>
    </citation>
    <scope>NUCLEOTIDE SEQUENCE [LARGE SCALE GENOMIC DNA]</scope>
</reference>
<organism evidence="2 3">
    <name type="scientific">Lottia gigantea</name>
    <name type="common">Giant owl limpet</name>
    <dbReference type="NCBI Taxonomy" id="225164"/>
    <lineage>
        <taxon>Eukaryota</taxon>
        <taxon>Metazoa</taxon>
        <taxon>Spiralia</taxon>
        <taxon>Lophotrochozoa</taxon>
        <taxon>Mollusca</taxon>
        <taxon>Gastropoda</taxon>
        <taxon>Patellogastropoda</taxon>
        <taxon>Lottioidea</taxon>
        <taxon>Lottiidae</taxon>
        <taxon>Lottia</taxon>
    </lineage>
</organism>
<dbReference type="GeneID" id="20243219"/>
<proteinExistence type="predicted"/>
<feature type="region of interest" description="Disordered" evidence="1">
    <location>
        <begin position="39"/>
        <end position="69"/>
    </location>
</feature>
<dbReference type="CTD" id="20243219"/>
<dbReference type="OrthoDB" id="10454833at2759"/>
<keyword evidence="3" id="KW-1185">Reference proteome</keyword>
<dbReference type="HOGENOM" id="CLU_2253070_0_0_1"/>